<comment type="similarity">
    <text evidence="1 4">Belongs to the SNAP family.</text>
</comment>
<dbReference type="GO" id="GO:0019905">
    <property type="term" value="F:syntaxin binding"/>
    <property type="evidence" value="ECO:0007669"/>
    <property type="project" value="TreeGrafter"/>
</dbReference>
<dbReference type="GO" id="GO:0006886">
    <property type="term" value="P:intracellular protein transport"/>
    <property type="evidence" value="ECO:0007669"/>
    <property type="project" value="UniProtKB-UniRule"/>
</dbReference>
<evidence type="ECO:0000256" key="2">
    <source>
        <dbReference type="ARBA" id="ARBA00022448"/>
    </source>
</evidence>
<dbReference type="InterPro" id="IPR000744">
    <property type="entry name" value="NSF_attach"/>
</dbReference>
<dbReference type="Pfam" id="PF14938">
    <property type="entry name" value="SNAP"/>
    <property type="match status" value="1"/>
</dbReference>
<evidence type="ECO:0000256" key="3">
    <source>
        <dbReference type="ARBA" id="ARBA00022927"/>
    </source>
</evidence>
<evidence type="ECO:0000256" key="5">
    <source>
        <dbReference type="SAM" id="MobiDB-lite"/>
    </source>
</evidence>
<keyword evidence="3 4" id="KW-0653">Protein transport</keyword>
<dbReference type="GO" id="GO:0031201">
    <property type="term" value="C:SNARE complex"/>
    <property type="evidence" value="ECO:0007669"/>
    <property type="project" value="TreeGrafter"/>
</dbReference>
<protein>
    <recommendedName>
        <fullName evidence="7">Alpha-soluble NSF attachment protein</fullName>
    </recommendedName>
</protein>
<dbReference type="GO" id="GO:0005774">
    <property type="term" value="C:vacuolar membrane"/>
    <property type="evidence" value="ECO:0007669"/>
    <property type="project" value="TreeGrafter"/>
</dbReference>
<dbReference type="InterPro" id="IPR011990">
    <property type="entry name" value="TPR-like_helical_dom_sf"/>
</dbReference>
<feature type="region of interest" description="Disordered" evidence="5">
    <location>
        <begin position="300"/>
        <end position="332"/>
    </location>
</feature>
<dbReference type="PANTHER" id="PTHR13768">
    <property type="entry name" value="SOLUBLE NSF ATTACHMENT PROTEIN SNAP"/>
    <property type="match status" value="1"/>
</dbReference>
<dbReference type="Gene3D" id="1.25.40.10">
    <property type="entry name" value="Tetratricopeptide repeat domain"/>
    <property type="match status" value="1"/>
</dbReference>
<evidence type="ECO:0008006" key="7">
    <source>
        <dbReference type="Google" id="ProtNLM"/>
    </source>
</evidence>
<dbReference type="GO" id="GO:0005483">
    <property type="term" value="F:soluble NSF attachment protein activity"/>
    <property type="evidence" value="ECO:0007669"/>
    <property type="project" value="TreeGrafter"/>
</dbReference>
<gene>
    <name evidence="6" type="ORF">DSPE1174_LOCUS24700</name>
</gene>
<comment type="function">
    <text evidence="4">Required for vesicular transport between the endoplasmic reticulum and the Golgi apparatus.</text>
</comment>
<evidence type="ECO:0000256" key="4">
    <source>
        <dbReference type="RuleBase" id="RU367013"/>
    </source>
</evidence>
<proteinExistence type="inferred from homology"/>
<evidence type="ECO:0000313" key="6">
    <source>
        <dbReference type="EMBL" id="CAD9461549.1"/>
    </source>
</evidence>
<dbReference type="SUPFAM" id="SSF48452">
    <property type="entry name" value="TPR-like"/>
    <property type="match status" value="1"/>
</dbReference>
<sequence>MAALTKINEAQYAKGEAILADAERAKGKALKAGFMSSLLGSSKEVKCEDAAELYQKAGNAFKMAKGWQEAGKAYSEAGQMHLEIKSNSYDAGNLFKDAGECFEKVFPEDAVNAWQQAIQIFSDSGKWSTCGKLQQSISEIFEREDGSEGSAIESYEQAIAFFDMDSHSKMKARACMEKMAALMVKVEDYLRAATCFEQLAEMCLASNLTSMGAKAHMLKVIYCSLCAEDPVAARTKLSEFVAKDYTFGSAREGEFATQLVEAYTAEDAQAFGQACADFNTIRKLPPDAISMLSKCKRAITVEEDPEPESVDEDTLEANPQDDEEEEELDDLC</sequence>
<accession>A0A7S2DQV1</accession>
<dbReference type="EMBL" id="HBGS01047603">
    <property type="protein sequence ID" value="CAD9461549.1"/>
    <property type="molecule type" value="Transcribed_RNA"/>
</dbReference>
<evidence type="ECO:0000256" key="1">
    <source>
        <dbReference type="ARBA" id="ARBA00010050"/>
    </source>
</evidence>
<keyword evidence="2 4" id="KW-0813">Transport</keyword>
<dbReference type="AlphaFoldDB" id="A0A7S2DQV1"/>
<keyword evidence="4" id="KW-0931">ER-Golgi transport</keyword>
<feature type="compositionally biased region" description="Acidic residues" evidence="5">
    <location>
        <begin position="301"/>
        <end position="332"/>
    </location>
</feature>
<dbReference type="PANTHER" id="PTHR13768:SF8">
    <property type="entry name" value="ALPHA-SOLUBLE NSF ATTACHMENT PROTEIN"/>
    <property type="match status" value="1"/>
</dbReference>
<dbReference type="GO" id="GO:0035494">
    <property type="term" value="P:SNARE complex disassembly"/>
    <property type="evidence" value="ECO:0007669"/>
    <property type="project" value="TreeGrafter"/>
</dbReference>
<reference evidence="6" key="1">
    <citation type="submission" date="2021-01" db="EMBL/GenBank/DDBJ databases">
        <authorList>
            <person name="Corre E."/>
            <person name="Pelletier E."/>
            <person name="Niang G."/>
            <person name="Scheremetjew M."/>
            <person name="Finn R."/>
            <person name="Kale V."/>
            <person name="Holt S."/>
            <person name="Cochrane G."/>
            <person name="Meng A."/>
            <person name="Brown T."/>
            <person name="Cohen L."/>
        </authorList>
    </citation>
    <scope>NUCLEOTIDE SEQUENCE</scope>
    <source>
        <strain evidence="6">CCMP1381</strain>
    </source>
</reference>
<dbReference type="CDD" id="cd15832">
    <property type="entry name" value="SNAP"/>
    <property type="match status" value="1"/>
</dbReference>
<organism evidence="6">
    <name type="scientific">Octactis speculum</name>
    <dbReference type="NCBI Taxonomy" id="3111310"/>
    <lineage>
        <taxon>Eukaryota</taxon>
        <taxon>Sar</taxon>
        <taxon>Stramenopiles</taxon>
        <taxon>Ochrophyta</taxon>
        <taxon>Dictyochophyceae</taxon>
        <taxon>Dictyochales</taxon>
        <taxon>Dictyochaceae</taxon>
        <taxon>Octactis</taxon>
    </lineage>
</organism>
<dbReference type="PRINTS" id="PR00448">
    <property type="entry name" value="NSFATTACHMNT"/>
</dbReference>
<keyword evidence="4" id="KW-0472">Membrane</keyword>
<comment type="subcellular location">
    <subcellularLocation>
        <location evidence="4">Membrane</location>
        <topology evidence="4">Peripheral membrane protein</topology>
    </subcellularLocation>
</comment>
<name>A0A7S2DQV1_9STRA</name>